<feature type="transmembrane region" description="Helical" evidence="1">
    <location>
        <begin position="21"/>
        <end position="40"/>
    </location>
</feature>
<feature type="transmembrane region" description="Helical" evidence="1">
    <location>
        <begin position="46"/>
        <end position="72"/>
    </location>
</feature>
<geneLocation type="mitochondrion" evidence="2"/>
<protein>
    <submittedName>
        <fullName evidence="2">NADH dehydrogenase subunit 4L</fullName>
    </submittedName>
</protein>
<dbReference type="Gene3D" id="1.10.287.3510">
    <property type="match status" value="1"/>
</dbReference>
<gene>
    <name evidence="2" type="primary">nad4L</name>
</gene>
<accession>A0A0U2PXI4</accession>
<keyword evidence="1" id="KW-0812">Transmembrane</keyword>
<keyword evidence="1" id="KW-0472">Membrane</keyword>
<dbReference type="EMBL" id="KR604967">
    <property type="protein sequence ID" value="ALK03804.1"/>
    <property type="molecule type" value="Genomic_DNA"/>
</dbReference>
<evidence type="ECO:0000256" key="1">
    <source>
        <dbReference type="SAM" id="Phobius"/>
    </source>
</evidence>
<evidence type="ECO:0000313" key="2">
    <source>
        <dbReference type="EMBL" id="ALK03804.1"/>
    </source>
</evidence>
<name>A0A0U2PXI4_9ACAR</name>
<keyword evidence="2" id="KW-0496">Mitochondrion</keyword>
<reference evidence="2" key="2">
    <citation type="journal article" date="2016" name="Sci. Rep.">
        <title>Mitochondrial genome evolution and tRNA truncation in Acariformes mites: new evidence from eriophyoid mites.</title>
        <authorList>
            <person name="Xue X.F."/>
            <person name="Guo J.F."/>
            <person name="Dong Y."/>
            <person name="Hong X.Y."/>
            <person name="Shao R."/>
        </authorList>
    </citation>
    <scope>NUCLEOTIDE SEQUENCE</scope>
</reference>
<keyword evidence="1" id="KW-1133">Transmembrane helix</keyword>
<sequence>MFPLFIFLNVLVLCANFDKKLIVLLMLESLFLLCTFMLFFDCGSLNYNLFLLFLLSVFMVLDSVLGVSLLVLSSRNYTSSSVSLTNF</sequence>
<reference evidence="2" key="1">
    <citation type="submission" date="2015-05" db="EMBL/GenBank/DDBJ databases">
        <authorList>
            <person name="Wang D.B."/>
            <person name="Wang M."/>
        </authorList>
    </citation>
    <scope>NUCLEOTIDE SEQUENCE</scope>
</reference>
<organism evidence="2">
    <name type="scientific">Phyllocoptes taishanensis</name>
    <dbReference type="NCBI Taxonomy" id="1638174"/>
    <lineage>
        <taxon>Eukaryota</taxon>
        <taxon>Metazoa</taxon>
        <taxon>Ecdysozoa</taxon>
        <taxon>Arthropoda</taxon>
        <taxon>Chelicerata</taxon>
        <taxon>Arachnida</taxon>
        <taxon>Acari</taxon>
        <taxon>Acariformes</taxon>
        <taxon>Trombidiformes</taxon>
        <taxon>Prostigmata</taxon>
        <taxon>Eupodina</taxon>
        <taxon>Eriophyoidea</taxon>
        <taxon>Eriophyidae</taxon>
        <taxon>Phyllocoptinae</taxon>
        <taxon>Phyllocoptini</taxon>
        <taxon>Phyllocoptes</taxon>
    </lineage>
</organism>
<dbReference type="AlphaFoldDB" id="A0A0U2PXI4"/>
<proteinExistence type="predicted"/>